<dbReference type="CDD" id="cd03360">
    <property type="entry name" value="LbH_AT_putative"/>
    <property type="match status" value="1"/>
</dbReference>
<evidence type="ECO:0000259" key="4">
    <source>
        <dbReference type="Pfam" id="PF17836"/>
    </source>
</evidence>
<dbReference type="InterPro" id="IPR041561">
    <property type="entry name" value="PglD_N"/>
</dbReference>
<dbReference type="Gene3D" id="2.160.10.10">
    <property type="entry name" value="Hexapeptide repeat proteins"/>
    <property type="match status" value="1"/>
</dbReference>
<dbReference type="Proteomes" id="UP001235344">
    <property type="component" value="Chromosome"/>
</dbReference>
<dbReference type="InterPro" id="IPR020019">
    <property type="entry name" value="AcTrfase_PglD-like"/>
</dbReference>
<dbReference type="RefSeq" id="WP_305501006.1">
    <property type="nucleotide sequence ID" value="NZ_CP131913.1"/>
</dbReference>
<organism evidence="5 6">
    <name type="scientific">Halomonas alkalicola</name>
    <dbReference type="NCBI Taxonomy" id="1930622"/>
    <lineage>
        <taxon>Bacteria</taxon>
        <taxon>Pseudomonadati</taxon>
        <taxon>Pseudomonadota</taxon>
        <taxon>Gammaproteobacteria</taxon>
        <taxon>Oceanospirillales</taxon>
        <taxon>Halomonadaceae</taxon>
        <taxon>Halomonas</taxon>
    </lineage>
</organism>
<evidence type="ECO:0000256" key="2">
    <source>
        <dbReference type="ARBA" id="ARBA00022679"/>
    </source>
</evidence>
<dbReference type="PANTHER" id="PTHR43300:SF7">
    <property type="entry name" value="UDP-N-ACETYLBACILLOSAMINE N-ACETYLTRANSFERASE"/>
    <property type="match status" value="1"/>
</dbReference>
<dbReference type="InterPro" id="IPR011004">
    <property type="entry name" value="Trimer_LpxA-like_sf"/>
</dbReference>
<evidence type="ECO:0000313" key="6">
    <source>
        <dbReference type="Proteomes" id="UP001235344"/>
    </source>
</evidence>
<comment type="similarity">
    <text evidence="1">Belongs to the transferase hexapeptide repeat family.</text>
</comment>
<dbReference type="SUPFAM" id="SSF51161">
    <property type="entry name" value="Trimeric LpxA-like enzymes"/>
    <property type="match status" value="1"/>
</dbReference>
<reference evidence="5 6" key="1">
    <citation type="submission" date="2023-08" db="EMBL/GenBank/DDBJ databases">
        <title>Transcriptome Analysis of Halomonas alkalicola CICC 11012s to Identify the Genes Involved in Alkaline Tolerances.</title>
        <authorList>
            <person name="Zhai L."/>
        </authorList>
    </citation>
    <scope>NUCLEOTIDE SEQUENCE [LARGE SCALE GENOMIC DNA]</scope>
    <source>
        <strain evidence="5 6">CICC 11012s</strain>
    </source>
</reference>
<dbReference type="EMBL" id="CP131913">
    <property type="protein sequence ID" value="WLI73390.1"/>
    <property type="molecule type" value="Genomic_DNA"/>
</dbReference>
<gene>
    <name evidence="5" type="ORF">B6N23_00060</name>
</gene>
<evidence type="ECO:0000313" key="5">
    <source>
        <dbReference type="EMBL" id="WLI73390.1"/>
    </source>
</evidence>
<dbReference type="Gene3D" id="3.40.50.20">
    <property type="match status" value="1"/>
</dbReference>
<dbReference type="InterPro" id="IPR018357">
    <property type="entry name" value="Hexapep_transf_CS"/>
</dbReference>
<dbReference type="PROSITE" id="PS00101">
    <property type="entry name" value="HEXAPEP_TRANSFERASES"/>
    <property type="match status" value="1"/>
</dbReference>
<evidence type="ECO:0000256" key="3">
    <source>
        <dbReference type="ARBA" id="ARBA00022737"/>
    </source>
</evidence>
<dbReference type="Pfam" id="PF17836">
    <property type="entry name" value="PglD_N"/>
    <property type="match status" value="1"/>
</dbReference>
<protein>
    <submittedName>
        <fullName evidence="5">Acetyltransferase</fullName>
    </submittedName>
</protein>
<keyword evidence="3" id="KW-0677">Repeat</keyword>
<dbReference type="InterPro" id="IPR050179">
    <property type="entry name" value="Trans_hexapeptide_repeat"/>
</dbReference>
<keyword evidence="6" id="KW-1185">Reference proteome</keyword>
<proteinExistence type="inferred from homology"/>
<name>A0ABY9H502_9GAMM</name>
<dbReference type="NCBIfam" id="TIGR03570">
    <property type="entry name" value="NeuD_NnaD"/>
    <property type="match status" value="1"/>
</dbReference>
<keyword evidence="2" id="KW-0808">Transferase</keyword>
<accession>A0ABY9H502</accession>
<evidence type="ECO:0000256" key="1">
    <source>
        <dbReference type="ARBA" id="ARBA00007274"/>
    </source>
</evidence>
<feature type="domain" description="PglD N-terminal" evidence="4">
    <location>
        <begin position="8"/>
        <end position="83"/>
    </location>
</feature>
<dbReference type="PANTHER" id="PTHR43300">
    <property type="entry name" value="ACETYLTRANSFERASE"/>
    <property type="match status" value="1"/>
</dbReference>
<sequence length="218" mass="23103">MATHDAPLVIVGASGWGKEVAWLAKRANFEVKGFLDDNPSLQEKSFYNLPVLGHVQDWPSFPYCQLLVAIAAPRVRKRVVEQIKRCGSPRFATLIDPDASVDAELTKLGEGSVVCAGTVVTADVKIGEHVIINKLCSVGHDVVLESFSTLAPKVMLGGHVHIHAGAEVGASSAVRQGVEIGTGAMVGMGSLVLKDIEPNCLIVGSPAATLRRLEDFNA</sequence>